<comment type="caution">
    <text evidence="1">The sequence shown here is derived from an EMBL/GenBank/DDBJ whole genome shotgun (WGS) entry which is preliminary data.</text>
</comment>
<evidence type="ECO:0000313" key="2">
    <source>
        <dbReference type="Proteomes" id="UP001499988"/>
    </source>
</evidence>
<gene>
    <name evidence="1" type="ORF">GCM10023333_12420</name>
</gene>
<keyword evidence="2" id="KW-1185">Reference proteome</keyword>
<dbReference type="RefSeq" id="WP_345334481.1">
    <property type="nucleotide sequence ID" value="NZ_BAABJZ010000016.1"/>
</dbReference>
<protein>
    <submittedName>
        <fullName evidence="1">Uncharacterized protein</fullName>
    </submittedName>
</protein>
<proteinExistence type="predicted"/>
<sequence length="100" mass="11523">MNLATLREIAQQHHHHTLTLIADAIGGPAILNPTKPLSEDLLNALGIHPHLVPLSWVKDDGEMNERFWSALYRARVRHRKDKPGTWVYRFNEDGQIERLN</sequence>
<dbReference type="Proteomes" id="UP001499988">
    <property type="component" value="Unassembled WGS sequence"/>
</dbReference>
<dbReference type="EMBL" id="BAABJZ010000016">
    <property type="protein sequence ID" value="GAA4879827.1"/>
    <property type="molecule type" value="Genomic_DNA"/>
</dbReference>
<accession>A0ABP9ESD2</accession>
<reference evidence="2" key="1">
    <citation type="journal article" date="2019" name="Int. J. Syst. Evol. Microbiol.">
        <title>The Global Catalogue of Microorganisms (GCM) 10K type strain sequencing project: providing services to taxonomists for standard genome sequencing and annotation.</title>
        <authorList>
            <consortium name="The Broad Institute Genomics Platform"/>
            <consortium name="The Broad Institute Genome Sequencing Center for Infectious Disease"/>
            <person name="Wu L."/>
            <person name="Ma J."/>
        </authorList>
    </citation>
    <scope>NUCLEOTIDE SEQUENCE [LARGE SCALE GENOMIC DNA]</scope>
    <source>
        <strain evidence="2">JCM 18401</strain>
    </source>
</reference>
<organism evidence="1 2">
    <name type="scientific">Ferrimonas pelagia</name>
    <dbReference type="NCBI Taxonomy" id="1177826"/>
    <lineage>
        <taxon>Bacteria</taxon>
        <taxon>Pseudomonadati</taxon>
        <taxon>Pseudomonadota</taxon>
        <taxon>Gammaproteobacteria</taxon>
        <taxon>Alteromonadales</taxon>
        <taxon>Ferrimonadaceae</taxon>
        <taxon>Ferrimonas</taxon>
    </lineage>
</organism>
<evidence type="ECO:0000313" key="1">
    <source>
        <dbReference type="EMBL" id="GAA4879827.1"/>
    </source>
</evidence>
<name>A0ABP9ESD2_9GAMM</name>